<organism evidence="2 3">
    <name type="scientific">Pseudobacteroides cellulosolvens ATCC 35603 = DSM 2933</name>
    <dbReference type="NCBI Taxonomy" id="398512"/>
    <lineage>
        <taxon>Bacteria</taxon>
        <taxon>Bacillati</taxon>
        <taxon>Bacillota</taxon>
        <taxon>Clostridia</taxon>
        <taxon>Eubacteriales</taxon>
        <taxon>Oscillospiraceae</taxon>
        <taxon>Pseudobacteroides</taxon>
    </lineage>
</organism>
<keyword evidence="1" id="KW-1133">Transmembrane helix</keyword>
<feature type="transmembrane region" description="Helical" evidence="1">
    <location>
        <begin position="111"/>
        <end position="137"/>
    </location>
</feature>
<name>A0A0L6JWK3_9FIRM</name>
<dbReference type="PANTHER" id="PTHR42867:SF1">
    <property type="entry name" value="MEMBRANE PROTEIN-RELATED"/>
    <property type="match status" value="1"/>
</dbReference>
<protein>
    <recommendedName>
        <fullName evidence="4">DUF1385 domain-containing protein</fullName>
    </recommendedName>
</protein>
<proteinExistence type="predicted"/>
<dbReference type="AlphaFoldDB" id="A0A0L6JWK3"/>
<comment type="caution">
    <text evidence="2">The sequence shown here is derived from an EMBL/GenBank/DDBJ whole genome shotgun (WGS) entry which is preliminary data.</text>
</comment>
<dbReference type="eggNOG" id="COG3872">
    <property type="taxonomic scope" value="Bacteria"/>
</dbReference>
<dbReference type="OrthoDB" id="9784805at2"/>
<gene>
    <name evidence="2" type="ORF">Bccel_5498</name>
</gene>
<keyword evidence="3" id="KW-1185">Reference proteome</keyword>
<feature type="transmembrane region" description="Helical" evidence="1">
    <location>
        <begin position="242"/>
        <end position="260"/>
    </location>
</feature>
<feature type="transmembrane region" description="Helical" evidence="1">
    <location>
        <begin position="215"/>
        <end position="236"/>
    </location>
</feature>
<evidence type="ECO:0008006" key="4">
    <source>
        <dbReference type="Google" id="ProtNLM"/>
    </source>
</evidence>
<dbReference type="STRING" id="398512.Bccel_5498"/>
<dbReference type="PANTHER" id="PTHR42867">
    <property type="entry name" value="MEMBRANE PROTEIN-RELATED"/>
    <property type="match status" value="1"/>
</dbReference>
<feature type="transmembrane region" description="Helical" evidence="1">
    <location>
        <begin position="149"/>
        <end position="169"/>
    </location>
</feature>
<dbReference type="EMBL" id="LGTC01000001">
    <property type="protein sequence ID" value="KNY30221.1"/>
    <property type="molecule type" value="Genomic_DNA"/>
</dbReference>
<dbReference type="RefSeq" id="WP_036944915.1">
    <property type="nucleotide sequence ID" value="NZ_JQKC01000038.1"/>
</dbReference>
<reference evidence="3" key="1">
    <citation type="submission" date="2015-07" db="EMBL/GenBank/DDBJ databases">
        <title>Near-Complete Genome Sequence of the Cellulolytic Bacterium Bacteroides (Pseudobacteroides) cellulosolvens ATCC 35603.</title>
        <authorList>
            <person name="Dassa B."/>
            <person name="Utturkar S.M."/>
            <person name="Klingeman D.M."/>
            <person name="Hurt R.A."/>
            <person name="Keller M."/>
            <person name="Xu J."/>
            <person name="Reddy Y.H.K."/>
            <person name="Borovok I."/>
            <person name="Grinberg I.R."/>
            <person name="Lamed R."/>
            <person name="Zhivin O."/>
            <person name="Bayer E.A."/>
            <person name="Brown S.D."/>
        </authorList>
    </citation>
    <scope>NUCLEOTIDE SEQUENCE [LARGE SCALE GENOMIC DNA]</scope>
    <source>
        <strain evidence="3">DSM 2933</strain>
    </source>
</reference>
<sequence length="314" mass="35509">MKKTSIGGEALIEGVMMRGPDDIAIAIRKSDGEIIIDKKPLKTLAKRHNFFKLPIVRGAVGMFESMVIGMRALLYSAEFVEVEEENEKDAKPSKIDSFFEKIFKDKFLDAVIYFSVFLSMIFVIGLFMLLPSFLAGLLHFDKDTTSGLISLHVFEGIIRITLFVGYLALISNMKDIKRVFQYHGAEHKTIHCYESEEELTVENVKKFTTRHPRCGTAFMFVVMIVSIIVFSFTGWGSLLWRVLSRIILIPLVAGLSYEVIKFAGRSDSKFMSFVSLPGLALQRLTTKEPDDQQIEVAITALKNVLVEDSNADRW</sequence>
<dbReference type="PATRIC" id="fig|398512.5.peg.5770"/>
<accession>A0A0L6JWK3</accession>
<evidence type="ECO:0000313" key="3">
    <source>
        <dbReference type="Proteomes" id="UP000036923"/>
    </source>
</evidence>
<keyword evidence="1" id="KW-0812">Transmembrane</keyword>
<dbReference type="InterPro" id="IPR010787">
    <property type="entry name" value="DUF1385"/>
</dbReference>
<dbReference type="Proteomes" id="UP000036923">
    <property type="component" value="Unassembled WGS sequence"/>
</dbReference>
<evidence type="ECO:0000313" key="2">
    <source>
        <dbReference type="EMBL" id="KNY30221.1"/>
    </source>
</evidence>
<keyword evidence="1" id="KW-0472">Membrane</keyword>
<evidence type="ECO:0000256" key="1">
    <source>
        <dbReference type="SAM" id="Phobius"/>
    </source>
</evidence>
<dbReference type="Pfam" id="PF07136">
    <property type="entry name" value="DUF1385"/>
    <property type="match status" value="1"/>
</dbReference>